<dbReference type="GO" id="GO:0020037">
    <property type="term" value="F:heme binding"/>
    <property type="evidence" value="ECO:0007669"/>
    <property type="project" value="InterPro"/>
</dbReference>
<dbReference type="AlphaFoldDB" id="A0A1I4TWN3"/>
<comment type="similarity">
    <text evidence="1">Belongs to the cytochrome P450 family.</text>
</comment>
<feature type="compositionally biased region" description="Basic and acidic residues" evidence="2">
    <location>
        <begin position="14"/>
        <end position="25"/>
    </location>
</feature>
<dbReference type="InterPro" id="IPR017972">
    <property type="entry name" value="Cyt_P450_CS"/>
</dbReference>
<dbReference type="GO" id="GO:0004497">
    <property type="term" value="F:monooxygenase activity"/>
    <property type="evidence" value="ECO:0007669"/>
    <property type="project" value="InterPro"/>
</dbReference>
<dbReference type="EMBL" id="FOUY01000003">
    <property type="protein sequence ID" value="SFM81047.1"/>
    <property type="molecule type" value="Genomic_DNA"/>
</dbReference>
<dbReference type="Proteomes" id="UP000199614">
    <property type="component" value="Unassembled WGS sequence"/>
</dbReference>
<proteinExistence type="inferred from homology"/>
<evidence type="ECO:0000256" key="2">
    <source>
        <dbReference type="SAM" id="MobiDB-lite"/>
    </source>
</evidence>
<dbReference type="InterPro" id="IPR036396">
    <property type="entry name" value="Cyt_P450_sf"/>
</dbReference>
<keyword evidence="4" id="KW-1185">Reference proteome</keyword>
<gene>
    <name evidence="3" type="ORF">SAMN05216207_100345</name>
</gene>
<protein>
    <submittedName>
        <fullName evidence="3">Cytochrome P450</fullName>
    </submittedName>
</protein>
<dbReference type="GO" id="GO:0005506">
    <property type="term" value="F:iron ion binding"/>
    <property type="evidence" value="ECO:0007669"/>
    <property type="project" value="InterPro"/>
</dbReference>
<dbReference type="OrthoDB" id="3962358at2"/>
<feature type="region of interest" description="Disordered" evidence="2">
    <location>
        <begin position="61"/>
        <end position="91"/>
    </location>
</feature>
<dbReference type="PROSITE" id="PS00086">
    <property type="entry name" value="CYTOCHROME_P450"/>
    <property type="match status" value="1"/>
</dbReference>
<feature type="compositionally biased region" description="Basic and acidic residues" evidence="2">
    <location>
        <begin position="61"/>
        <end position="71"/>
    </location>
</feature>
<dbReference type="Gene3D" id="1.10.630.10">
    <property type="entry name" value="Cytochrome P450"/>
    <property type="match status" value="1"/>
</dbReference>
<dbReference type="STRING" id="260086.SAMN05216207_100345"/>
<dbReference type="RefSeq" id="WP_093337671.1">
    <property type="nucleotide sequence ID" value="NZ_FOUY01000003.1"/>
</dbReference>
<accession>A0A1I4TWN3</accession>
<sequence>MTDSTTIPPVRPFEGGRRRLQDPDPERAALRAAGPLVRAELPGGATAWVVTEEAAARRVLTDPRFSKDTAHAPHGIPGLEPPAAERPSLTTAEGAAHTRLRRAHAPLLSQRALAGREERTAATARTLLTALGPGEVDLMADFTTRYPLTVVLDLVGAPPELLDRTAEACRAMWSPDPAEHGRAFAELLRTSRAAVGRPGLASELRDRLGDLDDDEIGYLVFGLVFAGQLTTDAALGSLLATALERGLTGTSDADLDTLVHDVLRRHPPAPFTLWRFATEPVDLGGVRLPAGAPVLIDIRGTGTGEGGPGLSFGYGSHFCAGAHLARLELHAVLTVLRTSFPQARLAVRPGDLVEAYPPGPVGGRLTALPVVLR</sequence>
<organism evidence="3 4">
    <name type="scientific">Pseudonocardia ammonioxydans</name>
    <dbReference type="NCBI Taxonomy" id="260086"/>
    <lineage>
        <taxon>Bacteria</taxon>
        <taxon>Bacillati</taxon>
        <taxon>Actinomycetota</taxon>
        <taxon>Actinomycetes</taxon>
        <taxon>Pseudonocardiales</taxon>
        <taxon>Pseudonocardiaceae</taxon>
        <taxon>Pseudonocardia</taxon>
    </lineage>
</organism>
<dbReference type="PANTHER" id="PTHR46696">
    <property type="entry name" value="P450, PUTATIVE (EUROFUNG)-RELATED"/>
    <property type="match status" value="1"/>
</dbReference>
<feature type="region of interest" description="Disordered" evidence="2">
    <location>
        <begin position="1"/>
        <end position="25"/>
    </location>
</feature>
<name>A0A1I4TWN3_PSUAM</name>
<dbReference type="PANTHER" id="PTHR46696:SF1">
    <property type="entry name" value="CYTOCHROME P450 YJIB-RELATED"/>
    <property type="match status" value="1"/>
</dbReference>
<dbReference type="SUPFAM" id="SSF48264">
    <property type="entry name" value="Cytochrome P450"/>
    <property type="match status" value="1"/>
</dbReference>
<dbReference type="PRINTS" id="PR00359">
    <property type="entry name" value="BP450"/>
</dbReference>
<evidence type="ECO:0000313" key="3">
    <source>
        <dbReference type="EMBL" id="SFM81047.1"/>
    </source>
</evidence>
<reference evidence="3 4" key="1">
    <citation type="submission" date="2016-10" db="EMBL/GenBank/DDBJ databases">
        <authorList>
            <person name="de Groot N.N."/>
        </authorList>
    </citation>
    <scope>NUCLEOTIDE SEQUENCE [LARGE SCALE GENOMIC DNA]</scope>
    <source>
        <strain evidence="3 4">CGMCC 4.1877</strain>
    </source>
</reference>
<evidence type="ECO:0000256" key="1">
    <source>
        <dbReference type="ARBA" id="ARBA00010617"/>
    </source>
</evidence>
<evidence type="ECO:0000313" key="4">
    <source>
        <dbReference type="Proteomes" id="UP000199614"/>
    </source>
</evidence>
<dbReference type="GO" id="GO:0016705">
    <property type="term" value="F:oxidoreductase activity, acting on paired donors, with incorporation or reduction of molecular oxygen"/>
    <property type="evidence" value="ECO:0007669"/>
    <property type="project" value="InterPro"/>
</dbReference>
<dbReference type="InterPro" id="IPR002397">
    <property type="entry name" value="Cyt_P450_B"/>
</dbReference>